<dbReference type="AlphaFoldDB" id="A0A285BWT5"/>
<protein>
    <submittedName>
        <fullName evidence="1">Uncharacterized protein</fullName>
    </submittedName>
</protein>
<organism evidence="1 2">
    <name type="scientific">Nitrosomonas ureae</name>
    <dbReference type="NCBI Taxonomy" id="44577"/>
    <lineage>
        <taxon>Bacteria</taxon>
        <taxon>Pseudomonadati</taxon>
        <taxon>Pseudomonadota</taxon>
        <taxon>Betaproteobacteria</taxon>
        <taxon>Nitrosomonadales</taxon>
        <taxon>Nitrosomonadaceae</taxon>
        <taxon>Nitrosomonas</taxon>
    </lineage>
</organism>
<reference evidence="1 2" key="1">
    <citation type="submission" date="2017-08" db="EMBL/GenBank/DDBJ databases">
        <authorList>
            <person name="de Groot N.N."/>
        </authorList>
    </citation>
    <scope>NUCLEOTIDE SEQUENCE [LARGE SCALE GENOMIC DNA]</scope>
    <source>
        <strain evidence="1 2">Nm15</strain>
    </source>
</reference>
<dbReference type="EMBL" id="LT907782">
    <property type="protein sequence ID" value="SNX59754.1"/>
    <property type="molecule type" value="Genomic_DNA"/>
</dbReference>
<evidence type="ECO:0000313" key="1">
    <source>
        <dbReference type="EMBL" id="SNX59754.1"/>
    </source>
</evidence>
<proteinExistence type="predicted"/>
<gene>
    <name evidence="1" type="ORF">SAMN06296273_1188</name>
</gene>
<accession>A0A285BWT5</accession>
<dbReference type="OrthoDB" id="8377146at2"/>
<evidence type="ECO:0000313" key="2">
    <source>
        <dbReference type="Proteomes" id="UP000242498"/>
    </source>
</evidence>
<dbReference type="RefSeq" id="WP_145956218.1">
    <property type="nucleotide sequence ID" value="NZ_LT907782.1"/>
</dbReference>
<name>A0A285BWT5_9PROT</name>
<sequence length="137" mass="15905">MRISDFIIAEDIRNETGNKFSIMGIYNEEIILNQPEDVKWPIPFRFGIFIRIDMEDSTEAPNRFLFKIIRDEKLEAQVDGNIESIENAPTITIPLVLFPFPIFGDGKLQFCFEVFKEDNLLIEQTEEVEVISKKSSN</sequence>
<dbReference type="Proteomes" id="UP000242498">
    <property type="component" value="Chromosome I"/>
</dbReference>